<dbReference type="Gene3D" id="3.40.50.280">
    <property type="entry name" value="Cobalamin-binding domain"/>
    <property type="match status" value="1"/>
</dbReference>
<comment type="catalytic activity">
    <reaction evidence="1">
        <text>(R)-methylmalonyl-CoA = succinyl-CoA</text>
        <dbReference type="Rhea" id="RHEA:22888"/>
        <dbReference type="ChEBI" id="CHEBI:57292"/>
        <dbReference type="ChEBI" id="CHEBI:57326"/>
        <dbReference type="EC" id="5.4.99.2"/>
    </reaction>
</comment>
<dbReference type="InterPro" id="IPR058549">
    <property type="entry name" value="MeMalonylCoA_mutase_a/b_site"/>
</dbReference>
<accession>A0A212K2V4</accession>
<dbReference type="GO" id="GO:0004494">
    <property type="term" value="F:methylmalonyl-CoA mutase activity"/>
    <property type="evidence" value="ECO:0007669"/>
    <property type="project" value="UniProtKB-UniRule"/>
</dbReference>
<evidence type="ECO:0000256" key="1">
    <source>
        <dbReference type="ARBA" id="ARBA00000290"/>
    </source>
</evidence>
<keyword evidence="7 11" id="KW-0413">Isomerase</keyword>
<proteinExistence type="inferred from homology"/>
<comment type="similarity">
    <text evidence="4">Belongs to the methylmalonyl-CoA mutase family.</text>
</comment>
<gene>
    <name evidence="11" type="primary">mutA</name>
    <name evidence="11" type="ORF">KL86DYS1_31266</name>
</gene>
<evidence type="ECO:0000256" key="2">
    <source>
        <dbReference type="ARBA" id="ARBA00001922"/>
    </source>
</evidence>
<reference evidence="11" key="1">
    <citation type="submission" date="2016-04" db="EMBL/GenBank/DDBJ databases">
        <authorList>
            <person name="Evans L.H."/>
            <person name="Alamgir A."/>
            <person name="Owens N."/>
            <person name="Weber N.D."/>
            <person name="Virtaneva K."/>
            <person name="Barbian K."/>
            <person name="Babar A."/>
            <person name="Rosenke K."/>
        </authorList>
    </citation>
    <scope>NUCLEOTIDE SEQUENCE</scope>
    <source>
        <strain evidence="11">86-1</strain>
    </source>
</reference>
<evidence type="ECO:0000256" key="5">
    <source>
        <dbReference type="ARBA" id="ARBA00011870"/>
    </source>
</evidence>
<dbReference type="Pfam" id="PF01642">
    <property type="entry name" value="MM_CoA_mutase"/>
    <property type="match status" value="2"/>
</dbReference>
<dbReference type="UniPathway" id="UPA00945">
    <property type="reaction ID" value="UER00910"/>
</dbReference>
<evidence type="ECO:0000313" key="11">
    <source>
        <dbReference type="EMBL" id="SBW06029.1"/>
    </source>
</evidence>
<dbReference type="InterPro" id="IPR006099">
    <property type="entry name" value="MeMalonylCoA_mutase_a/b_cat"/>
</dbReference>
<evidence type="ECO:0000259" key="10">
    <source>
        <dbReference type="Pfam" id="PF01642"/>
    </source>
</evidence>
<dbReference type="GO" id="GO:0019652">
    <property type="term" value="P:lactate fermentation to propionate and acetate"/>
    <property type="evidence" value="ECO:0007669"/>
    <property type="project" value="InterPro"/>
</dbReference>
<comment type="cofactor">
    <cofactor evidence="2">
        <name>adenosylcob(III)alamin</name>
        <dbReference type="ChEBI" id="CHEBI:18408"/>
    </cofactor>
</comment>
<dbReference type="Gene3D" id="3.20.20.240">
    <property type="entry name" value="Methylmalonyl-CoA mutase"/>
    <property type="match status" value="1"/>
</dbReference>
<dbReference type="InterPro" id="IPR016176">
    <property type="entry name" value="Cbl-dep_enz_cat"/>
</dbReference>
<evidence type="ECO:0000256" key="8">
    <source>
        <dbReference type="ARBA" id="ARBA00023285"/>
    </source>
</evidence>
<sequence>MANQKEKLFSDFPPVSTEEWMAKITADLKGADFEKKLVWRTNEGFNVNPFYRSENTVGLETTDSLPGEFPYVRGTKKDNDWYTRQDICVNDFKAANAKALDVLNKGITSLGFSIDGDDVSAENIKTLLKDILPEAVELNFSTCYRKSLELTKILVEYYKESGADLLKCFGSVNYDPFKPLLKKGRDAEGWVEKAAEIVKVAASLPRFRVLAVNAHATNDGGAYIYQELGYALANGNQILSALVEAGLDATLVAKKIKFNFGIGGNYFMEIAKFRAARWLWAEIVDAYKPICNHDCPNKAEDGTCRCAAKIYAHAQTSTFNKTVYDAHVNLLRTQTEAMSATIAGVNSLTVRPFDETYKTSDDFSERIARNQQLLLKEECHFDKITDPSSGSYYIENLTKSIAEQAWKLFLETDEKGFYEALKAGTVQTAVKASADARFKGLATRREILLGTNQFPNFTEKAESKIVEKESHDCGCSKDAPYLALPTDRLATAFESMRLATEKHGAPTVFMLTIGNLGMRLARAQFSSNFFACAGYKVIDNLGFETVEAGVKAAREKKADIIVLCSSDDEYATLAPEAHKLIAGKEHFVVAGAPACMDELKAQGIEHFVNVKSNVLETLRMFNAKLGIN</sequence>
<dbReference type="InterPro" id="IPR036724">
    <property type="entry name" value="Cobalamin-bd_sf"/>
</dbReference>
<feature type="domain" description="Methylmalonyl-CoA mutase alpha/beta chain catalytic" evidence="10">
    <location>
        <begin position="120"/>
        <end position="466"/>
    </location>
</feature>
<dbReference type="PROSITE" id="PS00544">
    <property type="entry name" value="METMALONYL_COA_MUTASE"/>
    <property type="match status" value="1"/>
</dbReference>
<dbReference type="PANTHER" id="PTHR48101">
    <property type="entry name" value="METHYLMALONYL-COA MUTASE, MITOCHONDRIAL-RELATED"/>
    <property type="match status" value="1"/>
</dbReference>
<evidence type="ECO:0000256" key="6">
    <source>
        <dbReference type="ARBA" id="ARBA00022628"/>
    </source>
</evidence>
<comment type="pathway">
    <text evidence="3">Metabolic intermediate metabolism; propanoyl-CoA degradation; succinyl-CoA from propanoyl-CoA: step 3/3.</text>
</comment>
<dbReference type="GO" id="GO:0031419">
    <property type="term" value="F:cobalamin binding"/>
    <property type="evidence" value="ECO:0007669"/>
    <property type="project" value="UniProtKB-KW"/>
</dbReference>
<dbReference type="AlphaFoldDB" id="A0A212K2V4"/>
<dbReference type="GO" id="GO:0046872">
    <property type="term" value="F:metal ion binding"/>
    <property type="evidence" value="ECO:0007669"/>
    <property type="project" value="InterPro"/>
</dbReference>
<dbReference type="CDD" id="cd03677">
    <property type="entry name" value="MM_CoA_mutase_beta"/>
    <property type="match status" value="1"/>
</dbReference>
<dbReference type="SUPFAM" id="SSF52242">
    <property type="entry name" value="Cobalamin (vitamin B12)-binding domain"/>
    <property type="match status" value="1"/>
</dbReference>
<dbReference type="RefSeq" id="WP_296943845.1">
    <property type="nucleotide sequence ID" value="NZ_LT599032.1"/>
</dbReference>
<dbReference type="PANTHER" id="PTHR48101:SF1">
    <property type="entry name" value="METHYLMALONYL-COA MUTASE, LARGE SUBUNIT"/>
    <property type="match status" value="1"/>
</dbReference>
<evidence type="ECO:0000256" key="3">
    <source>
        <dbReference type="ARBA" id="ARBA00005146"/>
    </source>
</evidence>
<dbReference type="SUPFAM" id="SSF51703">
    <property type="entry name" value="Cobalamin (vitamin B12)-dependent enzymes"/>
    <property type="match status" value="1"/>
</dbReference>
<dbReference type="NCBIfam" id="TIGR00642">
    <property type="entry name" value="mmCoA_mut_beta"/>
    <property type="match status" value="1"/>
</dbReference>
<dbReference type="EMBL" id="FLUM01000003">
    <property type="protein sequence ID" value="SBW06029.1"/>
    <property type="molecule type" value="Genomic_DNA"/>
</dbReference>
<comment type="subunit">
    <text evidence="5">Heterodimer of an alpha and a beta chain.</text>
</comment>
<evidence type="ECO:0000256" key="7">
    <source>
        <dbReference type="ARBA" id="ARBA00023235"/>
    </source>
</evidence>
<evidence type="ECO:0000256" key="4">
    <source>
        <dbReference type="ARBA" id="ARBA00008465"/>
    </source>
</evidence>
<keyword evidence="8" id="KW-0170">Cobalt</keyword>
<name>A0A212K2V4_9BACT</name>
<evidence type="ECO:0000256" key="9">
    <source>
        <dbReference type="NCBIfam" id="TIGR00642"/>
    </source>
</evidence>
<dbReference type="EC" id="5.4.99.2" evidence="9"/>
<organism evidence="11">
    <name type="scientific">uncultured Dysgonomonas sp</name>
    <dbReference type="NCBI Taxonomy" id="206096"/>
    <lineage>
        <taxon>Bacteria</taxon>
        <taxon>Pseudomonadati</taxon>
        <taxon>Bacteroidota</taxon>
        <taxon>Bacteroidia</taxon>
        <taxon>Bacteroidales</taxon>
        <taxon>Dysgonomonadaceae</taxon>
        <taxon>Dysgonomonas</taxon>
        <taxon>environmental samples</taxon>
    </lineage>
</organism>
<feature type="domain" description="Methylmalonyl-CoA mutase alpha/beta chain catalytic" evidence="10">
    <location>
        <begin position="41"/>
        <end position="115"/>
    </location>
</feature>
<protein>
    <recommendedName>
        <fullName evidence="9">Methylmalonyl-CoA mutase small subunit</fullName>
        <ecNumber evidence="9">5.4.99.2</ecNumber>
    </recommendedName>
</protein>
<keyword evidence="6" id="KW-0846">Cobalamin</keyword>
<dbReference type="InterPro" id="IPR004608">
    <property type="entry name" value="MMCoA_mutase_b"/>
</dbReference>